<evidence type="ECO:0000313" key="2">
    <source>
        <dbReference type="EMBL" id="EUA91632.1"/>
    </source>
</evidence>
<gene>
    <name evidence="2" type="ORF">I551_1978</name>
</gene>
<organism evidence="2 3">
    <name type="scientific">Mycobacterium ulcerans str. Harvey</name>
    <dbReference type="NCBI Taxonomy" id="1299332"/>
    <lineage>
        <taxon>Bacteria</taxon>
        <taxon>Bacillati</taxon>
        <taxon>Actinomycetota</taxon>
        <taxon>Actinomycetes</taxon>
        <taxon>Mycobacteriales</taxon>
        <taxon>Mycobacteriaceae</taxon>
        <taxon>Mycobacterium</taxon>
        <taxon>Mycobacterium ulcerans group</taxon>
    </lineage>
</organism>
<reference evidence="2 3" key="1">
    <citation type="submission" date="2014-01" db="EMBL/GenBank/DDBJ databases">
        <authorList>
            <person name="Dobos K."/>
            <person name="Lenaerts A."/>
            <person name="Ordway D."/>
            <person name="DeGroote M.A."/>
            <person name="Parker T."/>
            <person name="Sizemore C."/>
            <person name="Tallon L.J."/>
            <person name="Sadzewicz L.K."/>
            <person name="Sengamalay N."/>
            <person name="Fraser C.M."/>
            <person name="Hine E."/>
            <person name="Shefchek K.A."/>
            <person name="Das S.P."/>
            <person name="Tettelin H."/>
        </authorList>
    </citation>
    <scope>NUCLEOTIDE SEQUENCE [LARGE SCALE GENOMIC DNA]</scope>
    <source>
        <strain evidence="2 3">Harvey</strain>
    </source>
</reference>
<dbReference type="EMBL" id="JAOL01000087">
    <property type="protein sequence ID" value="EUA91632.1"/>
    <property type="molecule type" value="Genomic_DNA"/>
</dbReference>
<sequence>MVPAVMAYPGIPQGLLADRHRRLRRDRALRLVARALPDNHPAPASGDDGRRPAEPGAEATPARR</sequence>
<feature type="region of interest" description="Disordered" evidence="1">
    <location>
        <begin position="32"/>
        <end position="64"/>
    </location>
</feature>
<name>A0ABN0R339_MYCUL</name>
<dbReference type="Proteomes" id="UP000020681">
    <property type="component" value="Unassembled WGS sequence"/>
</dbReference>
<accession>A0ABN0R339</accession>
<evidence type="ECO:0000256" key="1">
    <source>
        <dbReference type="SAM" id="MobiDB-lite"/>
    </source>
</evidence>
<keyword evidence="3" id="KW-1185">Reference proteome</keyword>
<keyword evidence="2" id="KW-0812">Transmembrane</keyword>
<proteinExistence type="predicted"/>
<keyword evidence="2" id="KW-0472">Membrane</keyword>
<evidence type="ECO:0000313" key="3">
    <source>
        <dbReference type="Proteomes" id="UP000020681"/>
    </source>
</evidence>
<protein>
    <submittedName>
        <fullName evidence="2">Conserved transmembrane domain protein</fullName>
    </submittedName>
</protein>
<comment type="caution">
    <text evidence="2">The sequence shown here is derived from an EMBL/GenBank/DDBJ whole genome shotgun (WGS) entry which is preliminary data.</text>
</comment>